<dbReference type="PANTHER" id="PTHR30469:SF15">
    <property type="entry name" value="HLYD FAMILY OF SECRETION PROTEINS"/>
    <property type="match status" value="1"/>
</dbReference>
<dbReference type="Gene3D" id="2.40.50.100">
    <property type="match status" value="1"/>
</dbReference>
<dbReference type="InterPro" id="IPR058792">
    <property type="entry name" value="Beta-barrel_RND_2"/>
</dbReference>
<protein>
    <submittedName>
        <fullName evidence="4">Efflux RND transporter periplasmic adaptor subunit</fullName>
    </submittedName>
</protein>
<comment type="caution">
    <text evidence="4">The sequence shown here is derived from an EMBL/GenBank/DDBJ whole genome shotgun (WGS) entry which is preliminary data.</text>
</comment>
<sequence>MKSGSPPLVAEETSGAEDKPKNTIVIRTKNKLILTENIEEGIIINKMNQMKSRPKSIGNYTAFALTAALLSCGNTETNVQGNHEVAVNLYTVESKQMTQPVYASGLLFSETEAVLSFKIGGIIQEIFVKEGDSVKKGQLLARLDLTEINAQVVQAQNGVGKAERDLSRITNLYADSVATLENLQDLTTVLNVAKEGLRIAEFNQRFAEIRAVSNGSIVKKMKNRGELVAPGMPIFFMNDTGDDQWKLQVGIADKDWVRLKEGDKASLLFDAYPETEFEGSVIRMATGADPTNGSYQVEIQVDPKGNKFAPGLFAETKIIPSQSETYKVIPVEALVEGSGTKGFVFAMNGKDSIKKIPIEVAFLLDNKIAIKNGLENIQHVISAGSGYLTEYSTVKVVDERGNVSGGL</sequence>
<dbReference type="PANTHER" id="PTHR30469">
    <property type="entry name" value="MULTIDRUG RESISTANCE PROTEIN MDTA"/>
    <property type="match status" value="1"/>
</dbReference>
<feature type="domain" description="CusB-like beta-barrel" evidence="2">
    <location>
        <begin position="248"/>
        <end position="318"/>
    </location>
</feature>
<dbReference type="Pfam" id="PF25954">
    <property type="entry name" value="Beta-barrel_RND_2"/>
    <property type="match status" value="1"/>
</dbReference>
<accession>A0ABW4VIS5</accession>
<dbReference type="Gene3D" id="2.40.420.20">
    <property type="match status" value="1"/>
</dbReference>
<comment type="similarity">
    <text evidence="1">Belongs to the membrane fusion protein (MFP) (TC 8.A.1) family.</text>
</comment>
<dbReference type="Proteomes" id="UP001597361">
    <property type="component" value="Unassembled WGS sequence"/>
</dbReference>
<dbReference type="InterPro" id="IPR006143">
    <property type="entry name" value="RND_pump_MFP"/>
</dbReference>
<evidence type="ECO:0000256" key="1">
    <source>
        <dbReference type="ARBA" id="ARBA00009477"/>
    </source>
</evidence>
<dbReference type="Gene3D" id="2.40.30.170">
    <property type="match status" value="1"/>
</dbReference>
<dbReference type="NCBIfam" id="TIGR01730">
    <property type="entry name" value="RND_mfp"/>
    <property type="match status" value="1"/>
</dbReference>
<keyword evidence="5" id="KW-1185">Reference proteome</keyword>
<evidence type="ECO:0000259" key="2">
    <source>
        <dbReference type="Pfam" id="PF25954"/>
    </source>
</evidence>
<evidence type="ECO:0000259" key="3">
    <source>
        <dbReference type="Pfam" id="PF25973"/>
    </source>
</evidence>
<proteinExistence type="inferred from homology"/>
<gene>
    <name evidence="4" type="ORF">ACFSKL_07410</name>
</gene>
<dbReference type="EMBL" id="JBHUHR010000021">
    <property type="protein sequence ID" value="MFD2034608.1"/>
    <property type="molecule type" value="Genomic_DNA"/>
</dbReference>
<dbReference type="Pfam" id="PF25973">
    <property type="entry name" value="BSH_CzcB"/>
    <property type="match status" value="1"/>
</dbReference>
<dbReference type="SUPFAM" id="SSF111369">
    <property type="entry name" value="HlyD-like secretion proteins"/>
    <property type="match status" value="1"/>
</dbReference>
<name>A0ABW4VIS5_9BACT</name>
<organism evidence="4 5">
    <name type="scientific">Belliella marina</name>
    <dbReference type="NCBI Taxonomy" id="1644146"/>
    <lineage>
        <taxon>Bacteria</taxon>
        <taxon>Pseudomonadati</taxon>
        <taxon>Bacteroidota</taxon>
        <taxon>Cytophagia</taxon>
        <taxon>Cytophagales</taxon>
        <taxon>Cyclobacteriaceae</taxon>
        <taxon>Belliella</taxon>
    </lineage>
</organism>
<evidence type="ECO:0000313" key="5">
    <source>
        <dbReference type="Proteomes" id="UP001597361"/>
    </source>
</evidence>
<evidence type="ECO:0000313" key="4">
    <source>
        <dbReference type="EMBL" id="MFD2034608.1"/>
    </source>
</evidence>
<reference evidence="5" key="1">
    <citation type="journal article" date="2019" name="Int. J. Syst. Evol. Microbiol.">
        <title>The Global Catalogue of Microorganisms (GCM) 10K type strain sequencing project: providing services to taxonomists for standard genome sequencing and annotation.</title>
        <authorList>
            <consortium name="The Broad Institute Genomics Platform"/>
            <consortium name="The Broad Institute Genome Sequencing Center for Infectious Disease"/>
            <person name="Wu L."/>
            <person name="Ma J."/>
        </authorList>
    </citation>
    <scope>NUCLEOTIDE SEQUENCE [LARGE SCALE GENOMIC DNA]</scope>
    <source>
        <strain evidence="5">CGMCC 1.15180</strain>
    </source>
</reference>
<dbReference type="RefSeq" id="WP_376884924.1">
    <property type="nucleotide sequence ID" value="NZ_JBHUHR010000021.1"/>
</dbReference>
<feature type="domain" description="CzcB-like barrel-sandwich hybrid" evidence="3">
    <location>
        <begin position="114"/>
        <end position="237"/>
    </location>
</feature>
<dbReference type="InterPro" id="IPR058647">
    <property type="entry name" value="BSH_CzcB-like"/>
</dbReference>